<keyword evidence="7 11" id="KW-1133">Transmembrane helix</keyword>
<comment type="subcellular location">
    <subcellularLocation>
        <location evidence="1">Cell inner membrane</location>
        <topology evidence="1">Single-pass membrane protein</topology>
    </subcellularLocation>
</comment>
<dbReference type="NCBIfam" id="TIGR02532">
    <property type="entry name" value="IV_pilin_GFxxxE"/>
    <property type="match status" value="1"/>
</dbReference>
<reference evidence="13 14" key="1">
    <citation type="submission" date="2019-07" db="EMBL/GenBank/DDBJ databases">
        <title>Tepidimonas thermarum AA-1 draft genome.</title>
        <authorList>
            <person name="Da Costa M.S."/>
            <person name="Froufe H.J.C."/>
            <person name="Egas C."/>
            <person name="Albuquerque L."/>
        </authorList>
    </citation>
    <scope>NUCLEOTIDE SEQUENCE [LARGE SCALE GENOMIC DNA]</scope>
    <source>
        <strain evidence="13 14">AA-1</strain>
    </source>
</reference>
<keyword evidence="3" id="KW-1003">Cell membrane</keyword>
<organism evidence="13 14">
    <name type="scientific">Tepidimonas thermarum</name>
    <dbReference type="NCBI Taxonomy" id="335431"/>
    <lineage>
        <taxon>Bacteria</taxon>
        <taxon>Pseudomonadati</taxon>
        <taxon>Pseudomonadota</taxon>
        <taxon>Betaproteobacteria</taxon>
        <taxon>Burkholderiales</taxon>
        <taxon>Tepidimonas</taxon>
    </lineage>
</organism>
<evidence type="ECO:0000256" key="3">
    <source>
        <dbReference type="ARBA" id="ARBA00022475"/>
    </source>
</evidence>
<dbReference type="PROSITE" id="PS00409">
    <property type="entry name" value="PROKAR_NTER_METHYL"/>
    <property type="match status" value="1"/>
</dbReference>
<protein>
    <recommendedName>
        <fullName evidence="2">Type II secretion system protein H</fullName>
    </recommendedName>
    <alternativeName>
        <fullName evidence="10">General secretion pathway protein H</fullName>
    </alternativeName>
</protein>
<keyword evidence="5" id="KW-0997">Cell inner membrane</keyword>
<evidence type="ECO:0000313" key="14">
    <source>
        <dbReference type="Proteomes" id="UP000318542"/>
    </source>
</evidence>
<dbReference type="GO" id="GO:0015628">
    <property type="term" value="P:protein secretion by the type II secretion system"/>
    <property type="evidence" value="ECO:0007669"/>
    <property type="project" value="InterPro"/>
</dbReference>
<dbReference type="InterPro" id="IPR045584">
    <property type="entry name" value="Pilin-like"/>
</dbReference>
<dbReference type="Gene3D" id="3.55.40.10">
    <property type="entry name" value="minor pseudopilin epsh domain"/>
    <property type="match status" value="1"/>
</dbReference>
<evidence type="ECO:0000256" key="2">
    <source>
        <dbReference type="ARBA" id="ARBA00021549"/>
    </source>
</evidence>
<dbReference type="Pfam" id="PF07963">
    <property type="entry name" value="N_methyl"/>
    <property type="match status" value="1"/>
</dbReference>
<evidence type="ECO:0000259" key="12">
    <source>
        <dbReference type="Pfam" id="PF12019"/>
    </source>
</evidence>
<dbReference type="EMBL" id="VJOL01000037">
    <property type="protein sequence ID" value="TSE28789.1"/>
    <property type="molecule type" value="Genomic_DNA"/>
</dbReference>
<dbReference type="SUPFAM" id="SSF54523">
    <property type="entry name" value="Pili subunits"/>
    <property type="match status" value="1"/>
</dbReference>
<evidence type="ECO:0000256" key="7">
    <source>
        <dbReference type="ARBA" id="ARBA00022989"/>
    </source>
</evidence>
<accession>A0A554WYY7</accession>
<feature type="domain" description="General secretion pathway GspH" evidence="12">
    <location>
        <begin position="50"/>
        <end position="164"/>
    </location>
</feature>
<evidence type="ECO:0000313" key="13">
    <source>
        <dbReference type="EMBL" id="TSE28789.1"/>
    </source>
</evidence>
<sequence>MHRAAARGARRGFTLIEVLVTISILTILAAIGIPSFQQLIKDKRLETHRDALQSALAVARSAAIAHGRRAVVCAYGSEGPPPTCSSNWSAGWIAFIDNDDSGTPTAGDEILRIVNDPPAGVVVTPNPLIPIIFNTRGTVVSAVIFNITDDRNNTCRRLELKPSGATAVSTCN</sequence>
<evidence type="ECO:0000256" key="1">
    <source>
        <dbReference type="ARBA" id="ARBA00004377"/>
    </source>
</evidence>
<keyword evidence="14" id="KW-1185">Reference proteome</keyword>
<evidence type="ECO:0000256" key="10">
    <source>
        <dbReference type="ARBA" id="ARBA00030775"/>
    </source>
</evidence>
<keyword evidence="8 11" id="KW-0472">Membrane</keyword>
<comment type="similarity">
    <text evidence="9">Belongs to the GSP H family.</text>
</comment>
<evidence type="ECO:0000256" key="6">
    <source>
        <dbReference type="ARBA" id="ARBA00022692"/>
    </source>
</evidence>
<proteinExistence type="inferred from homology"/>
<name>A0A554WYY7_9BURK</name>
<dbReference type="InterPro" id="IPR022346">
    <property type="entry name" value="T2SS_GspH"/>
</dbReference>
<evidence type="ECO:0000256" key="9">
    <source>
        <dbReference type="ARBA" id="ARBA00025772"/>
    </source>
</evidence>
<keyword evidence="4" id="KW-0488">Methylation</keyword>
<evidence type="ECO:0000256" key="11">
    <source>
        <dbReference type="SAM" id="Phobius"/>
    </source>
</evidence>
<dbReference type="Proteomes" id="UP000318542">
    <property type="component" value="Unassembled WGS sequence"/>
</dbReference>
<evidence type="ECO:0000256" key="4">
    <source>
        <dbReference type="ARBA" id="ARBA00022481"/>
    </source>
</evidence>
<dbReference type="RefSeq" id="WP_185975051.1">
    <property type="nucleotide sequence ID" value="NZ_VJOL01000037.1"/>
</dbReference>
<gene>
    <name evidence="13" type="ORF">Tther_01863</name>
</gene>
<dbReference type="Pfam" id="PF12019">
    <property type="entry name" value="GspH"/>
    <property type="match status" value="1"/>
</dbReference>
<evidence type="ECO:0000256" key="5">
    <source>
        <dbReference type="ARBA" id="ARBA00022519"/>
    </source>
</evidence>
<comment type="caution">
    <text evidence="13">The sequence shown here is derived from an EMBL/GenBank/DDBJ whole genome shotgun (WGS) entry which is preliminary data.</text>
</comment>
<evidence type="ECO:0000256" key="8">
    <source>
        <dbReference type="ARBA" id="ARBA00023136"/>
    </source>
</evidence>
<dbReference type="InterPro" id="IPR012902">
    <property type="entry name" value="N_methyl_site"/>
</dbReference>
<feature type="transmembrane region" description="Helical" evidence="11">
    <location>
        <begin position="12"/>
        <end position="33"/>
    </location>
</feature>
<keyword evidence="6 11" id="KW-0812">Transmembrane</keyword>
<dbReference type="GO" id="GO:0005886">
    <property type="term" value="C:plasma membrane"/>
    <property type="evidence" value="ECO:0007669"/>
    <property type="project" value="UniProtKB-SubCell"/>
</dbReference>
<dbReference type="GO" id="GO:0015627">
    <property type="term" value="C:type II protein secretion system complex"/>
    <property type="evidence" value="ECO:0007669"/>
    <property type="project" value="InterPro"/>
</dbReference>
<dbReference type="AlphaFoldDB" id="A0A554WYY7"/>